<evidence type="ECO:0000313" key="15">
    <source>
        <dbReference type="EMBL" id="QYT05487.1"/>
    </source>
</evidence>
<dbReference type="Pfam" id="PF00107">
    <property type="entry name" value="ADH_zinc_N"/>
    <property type="match status" value="1"/>
</dbReference>
<protein>
    <recommendedName>
        <fullName evidence="10">L-arabinitol 4-dehydrogenase</fullName>
        <ecNumber evidence="9">1.1.1.12</ecNumber>
    </recommendedName>
</protein>
<dbReference type="Proteomes" id="UP000826661">
    <property type="component" value="Chromosome VII"/>
</dbReference>
<dbReference type="GO" id="GO:0006062">
    <property type="term" value="P:sorbitol catabolic process"/>
    <property type="evidence" value="ECO:0007669"/>
    <property type="project" value="TreeGrafter"/>
</dbReference>
<dbReference type="EMBL" id="CP075870">
    <property type="protein sequence ID" value="QYT05487.1"/>
    <property type="molecule type" value="Genomic_DNA"/>
</dbReference>
<comment type="pathway">
    <text evidence="8">Carbohydrate degradation; L-arabinose degradation via L-arabinitol; D-xylulose 5-phosphate from L-arabinose (fungal route): step 2/5.</text>
</comment>
<keyword evidence="6" id="KW-0560">Oxidoreductase</keyword>
<sequence>MAPAIISNGDSPEISATTGLKDIAATALNGGSIIHTSRPNPSLQATADHNLKMVEAPVLEPKRGEVLLHIKATGICGSDVHFWKSGRIGSLVFEGDCILGHEAAGVVLKCGEGVTSLVPGDRVAIEPGVPCGECFLCLDGKYNLCEDVKFSGVYPYAGTIQRYKIHPAKWLHKLPANISFAEGALLEPLSVVLHGIRTTGLNLGCGTVICGAGPIGLIALAAARASGAHPIVITDIEPKRLQFAREFVPSCRTYQVDPSLSAEENGRAIRRLFRHADADSTSQDTVEDLHQEYYAPRTILECTGVESSVCTAAFTVRRGGTICVIGVGKSIMNNLPFMHISLAEIELKFINRYRDTWPAGIACLSGGILDLKPLVTHVYPLEDAMDALHLAADPRNGSIKIQIVDEASENAIE</sequence>
<reference evidence="15 16" key="1">
    <citation type="journal article" date="2021" name="BMC Genomics">
        <title>Telomere-to-telomere genome assembly of asparaginase-producing Trichoderma simmonsii.</title>
        <authorList>
            <person name="Chung D."/>
            <person name="Kwon Y.M."/>
            <person name="Yang Y."/>
        </authorList>
    </citation>
    <scope>NUCLEOTIDE SEQUENCE [LARGE SCALE GENOMIC DNA]</scope>
    <source>
        <strain evidence="15 16">GH-Sj1</strain>
    </source>
</reference>
<evidence type="ECO:0000256" key="8">
    <source>
        <dbReference type="ARBA" id="ARBA00037881"/>
    </source>
</evidence>
<evidence type="ECO:0000256" key="9">
    <source>
        <dbReference type="ARBA" id="ARBA00038954"/>
    </source>
</evidence>
<name>A0A8G0LND8_9HYPO</name>
<dbReference type="CDD" id="cd05285">
    <property type="entry name" value="sorbitol_DH"/>
    <property type="match status" value="1"/>
</dbReference>
<evidence type="ECO:0000256" key="12">
    <source>
        <dbReference type="RuleBase" id="RU361277"/>
    </source>
</evidence>
<dbReference type="PANTHER" id="PTHR43161">
    <property type="entry name" value="SORBITOL DEHYDROGENASE"/>
    <property type="match status" value="1"/>
</dbReference>
<dbReference type="InterPro" id="IPR013149">
    <property type="entry name" value="ADH-like_C"/>
</dbReference>
<evidence type="ECO:0000256" key="6">
    <source>
        <dbReference type="ARBA" id="ARBA00023002"/>
    </source>
</evidence>
<evidence type="ECO:0000256" key="7">
    <source>
        <dbReference type="ARBA" id="ARBA00023027"/>
    </source>
</evidence>
<evidence type="ECO:0000256" key="3">
    <source>
        <dbReference type="ARBA" id="ARBA00022723"/>
    </source>
</evidence>
<dbReference type="EC" id="1.1.1.12" evidence="9"/>
<dbReference type="InterPro" id="IPR036291">
    <property type="entry name" value="NAD(P)-bd_dom_sf"/>
</dbReference>
<feature type="domain" description="Alcohol dehydrogenase-like C-terminal" evidence="13">
    <location>
        <begin position="214"/>
        <end position="364"/>
    </location>
</feature>
<dbReference type="Gene3D" id="3.40.50.720">
    <property type="entry name" value="NAD(P)-binding Rossmann-like Domain"/>
    <property type="match status" value="1"/>
</dbReference>
<dbReference type="Pfam" id="PF08240">
    <property type="entry name" value="ADH_N"/>
    <property type="match status" value="1"/>
</dbReference>
<evidence type="ECO:0000259" key="14">
    <source>
        <dbReference type="Pfam" id="PF08240"/>
    </source>
</evidence>
<keyword evidence="4 12" id="KW-0862">Zinc</keyword>
<evidence type="ECO:0000256" key="10">
    <source>
        <dbReference type="ARBA" id="ARBA00039783"/>
    </source>
</evidence>
<accession>A0A8G0LND8</accession>
<dbReference type="FunFam" id="3.40.50.720:FF:000068">
    <property type="entry name" value="Sorbitol dehydrogenase"/>
    <property type="match status" value="1"/>
</dbReference>
<dbReference type="InterPro" id="IPR011032">
    <property type="entry name" value="GroES-like_sf"/>
</dbReference>
<dbReference type="InterPro" id="IPR045306">
    <property type="entry name" value="SDH-like"/>
</dbReference>
<gene>
    <name evidence="15" type="ORF">H0G86_012380</name>
</gene>
<dbReference type="GO" id="GO:0019568">
    <property type="term" value="P:arabinose catabolic process"/>
    <property type="evidence" value="ECO:0007669"/>
    <property type="project" value="UniProtKB-KW"/>
</dbReference>
<dbReference type="SUPFAM" id="SSF51735">
    <property type="entry name" value="NAD(P)-binding Rossmann-fold domains"/>
    <property type="match status" value="1"/>
</dbReference>
<keyword evidence="7" id="KW-0520">NAD</keyword>
<keyword evidence="16" id="KW-1185">Reference proteome</keyword>
<dbReference type="PANTHER" id="PTHR43161:SF4">
    <property type="entry name" value="D-XYLULOSE REDUCTASE"/>
    <property type="match status" value="1"/>
</dbReference>
<dbReference type="GO" id="GO:0003939">
    <property type="term" value="F:L-iditol 2-dehydrogenase (NAD+) activity"/>
    <property type="evidence" value="ECO:0007669"/>
    <property type="project" value="TreeGrafter"/>
</dbReference>
<keyword evidence="3 12" id="KW-0479">Metal-binding</keyword>
<comment type="cofactor">
    <cofactor evidence="1 12">
        <name>Zn(2+)</name>
        <dbReference type="ChEBI" id="CHEBI:29105"/>
    </cofactor>
</comment>
<dbReference type="InterPro" id="IPR002328">
    <property type="entry name" value="ADH_Zn_CS"/>
</dbReference>
<proteinExistence type="inferred from homology"/>
<dbReference type="Gene3D" id="3.90.180.10">
    <property type="entry name" value="Medium-chain alcohol dehydrogenases, catalytic domain"/>
    <property type="match status" value="1"/>
</dbReference>
<dbReference type="InterPro" id="IPR013154">
    <property type="entry name" value="ADH-like_N"/>
</dbReference>
<keyword evidence="5" id="KW-0054">Arabinose catabolism</keyword>
<evidence type="ECO:0000256" key="4">
    <source>
        <dbReference type="ARBA" id="ARBA00022833"/>
    </source>
</evidence>
<dbReference type="PROSITE" id="PS00059">
    <property type="entry name" value="ADH_ZINC"/>
    <property type="match status" value="1"/>
</dbReference>
<dbReference type="SUPFAM" id="SSF50129">
    <property type="entry name" value="GroES-like"/>
    <property type="match status" value="1"/>
</dbReference>
<dbReference type="GO" id="GO:0008270">
    <property type="term" value="F:zinc ion binding"/>
    <property type="evidence" value="ECO:0007669"/>
    <property type="project" value="InterPro"/>
</dbReference>
<evidence type="ECO:0000256" key="11">
    <source>
        <dbReference type="ARBA" id="ARBA00049317"/>
    </source>
</evidence>
<evidence type="ECO:0000256" key="2">
    <source>
        <dbReference type="ARBA" id="ARBA00008072"/>
    </source>
</evidence>
<comment type="catalytic activity">
    <reaction evidence="11">
        <text>L-arabinitol + NAD(+) = L-xylulose + NADH + H(+)</text>
        <dbReference type="Rhea" id="RHEA:16381"/>
        <dbReference type="ChEBI" id="CHEBI:15378"/>
        <dbReference type="ChEBI" id="CHEBI:17399"/>
        <dbReference type="ChEBI" id="CHEBI:18403"/>
        <dbReference type="ChEBI" id="CHEBI:57540"/>
        <dbReference type="ChEBI" id="CHEBI:57945"/>
        <dbReference type="EC" id="1.1.1.12"/>
    </reaction>
</comment>
<evidence type="ECO:0000259" key="13">
    <source>
        <dbReference type="Pfam" id="PF00107"/>
    </source>
</evidence>
<dbReference type="GO" id="GO:0050019">
    <property type="term" value="F:L-arabinitol 4-dehydrogenase activity"/>
    <property type="evidence" value="ECO:0007669"/>
    <property type="project" value="UniProtKB-EC"/>
</dbReference>
<dbReference type="AlphaFoldDB" id="A0A8G0LND8"/>
<comment type="similarity">
    <text evidence="2 12">Belongs to the zinc-containing alcohol dehydrogenase family.</text>
</comment>
<evidence type="ECO:0000256" key="5">
    <source>
        <dbReference type="ARBA" id="ARBA00022935"/>
    </source>
</evidence>
<evidence type="ECO:0000256" key="1">
    <source>
        <dbReference type="ARBA" id="ARBA00001947"/>
    </source>
</evidence>
<organism evidence="15 16">
    <name type="scientific">Trichoderma simmonsii</name>
    <dbReference type="NCBI Taxonomy" id="1491479"/>
    <lineage>
        <taxon>Eukaryota</taxon>
        <taxon>Fungi</taxon>
        <taxon>Dikarya</taxon>
        <taxon>Ascomycota</taxon>
        <taxon>Pezizomycotina</taxon>
        <taxon>Sordariomycetes</taxon>
        <taxon>Hypocreomycetidae</taxon>
        <taxon>Hypocreales</taxon>
        <taxon>Hypocreaceae</taxon>
        <taxon>Trichoderma</taxon>
    </lineage>
</organism>
<feature type="domain" description="Alcohol dehydrogenase-like N-terminal" evidence="14">
    <location>
        <begin position="63"/>
        <end position="175"/>
    </location>
</feature>
<keyword evidence="5" id="KW-0119">Carbohydrate metabolism</keyword>
<evidence type="ECO:0000313" key="16">
    <source>
        <dbReference type="Proteomes" id="UP000826661"/>
    </source>
</evidence>